<keyword evidence="1" id="KW-1133">Transmembrane helix</keyword>
<dbReference type="EMBL" id="JBFXLR010000015">
    <property type="protein sequence ID" value="KAL2852753.1"/>
    <property type="molecule type" value="Genomic_DNA"/>
</dbReference>
<dbReference type="RefSeq" id="XP_070900575.1">
    <property type="nucleotide sequence ID" value="XM_071039790.1"/>
</dbReference>
<feature type="transmembrane region" description="Helical" evidence="1">
    <location>
        <begin position="24"/>
        <end position="44"/>
    </location>
</feature>
<sequence length="61" mass="6660">MHTQPVAPIDICALLIPFHTTTTSYVIVQLLFAFSFIGSFFLCASRLGLVFVPPPTHPPTS</sequence>
<reference evidence="2 3" key="1">
    <citation type="submission" date="2024-07" db="EMBL/GenBank/DDBJ databases">
        <title>Section-level genome sequencing and comparative genomics of Aspergillus sections Usti and Cavernicolus.</title>
        <authorList>
            <consortium name="Lawrence Berkeley National Laboratory"/>
            <person name="Nybo J.L."/>
            <person name="Vesth T.C."/>
            <person name="Theobald S."/>
            <person name="Frisvad J.C."/>
            <person name="Larsen T.O."/>
            <person name="Kjaerboelling I."/>
            <person name="Rothschild-Mancinelli K."/>
            <person name="Lyhne E.K."/>
            <person name="Kogle M.E."/>
            <person name="Barry K."/>
            <person name="Clum A."/>
            <person name="Na H."/>
            <person name="Ledsgaard L."/>
            <person name="Lin J."/>
            <person name="Lipzen A."/>
            <person name="Kuo A."/>
            <person name="Riley R."/>
            <person name="Mondo S."/>
            <person name="LaButti K."/>
            <person name="Haridas S."/>
            <person name="Pangalinan J."/>
            <person name="Salamov A.A."/>
            <person name="Simmons B.A."/>
            <person name="Magnuson J.K."/>
            <person name="Chen J."/>
            <person name="Drula E."/>
            <person name="Henrissat B."/>
            <person name="Wiebenga A."/>
            <person name="Lubbers R.J."/>
            <person name="Gomes A.C."/>
            <person name="Macurrencykelacurrency M.R."/>
            <person name="Stajich J."/>
            <person name="Grigoriev I.V."/>
            <person name="Mortensen U.H."/>
            <person name="De vries R.P."/>
            <person name="Baker S.E."/>
            <person name="Andersen M.R."/>
        </authorList>
    </citation>
    <scope>NUCLEOTIDE SEQUENCE [LARGE SCALE GENOMIC DNA]</scope>
    <source>
        <strain evidence="2 3">CBS 756.74</strain>
    </source>
</reference>
<evidence type="ECO:0000313" key="2">
    <source>
        <dbReference type="EMBL" id="KAL2852753.1"/>
    </source>
</evidence>
<evidence type="ECO:0000256" key="1">
    <source>
        <dbReference type="SAM" id="Phobius"/>
    </source>
</evidence>
<organism evidence="2 3">
    <name type="scientific">Aspergillus pseudodeflectus</name>
    <dbReference type="NCBI Taxonomy" id="176178"/>
    <lineage>
        <taxon>Eukaryota</taxon>
        <taxon>Fungi</taxon>
        <taxon>Dikarya</taxon>
        <taxon>Ascomycota</taxon>
        <taxon>Pezizomycotina</taxon>
        <taxon>Eurotiomycetes</taxon>
        <taxon>Eurotiomycetidae</taxon>
        <taxon>Eurotiales</taxon>
        <taxon>Aspergillaceae</taxon>
        <taxon>Aspergillus</taxon>
        <taxon>Aspergillus subgen. Nidulantes</taxon>
    </lineage>
</organism>
<accession>A0ABR4KKE6</accession>
<comment type="caution">
    <text evidence="2">The sequence shown here is derived from an EMBL/GenBank/DDBJ whole genome shotgun (WGS) entry which is preliminary data.</text>
</comment>
<name>A0ABR4KKE6_9EURO</name>
<dbReference type="Proteomes" id="UP001610444">
    <property type="component" value="Unassembled WGS sequence"/>
</dbReference>
<dbReference type="GeneID" id="98154954"/>
<evidence type="ECO:0000313" key="3">
    <source>
        <dbReference type="Proteomes" id="UP001610444"/>
    </source>
</evidence>
<keyword evidence="1" id="KW-0472">Membrane</keyword>
<keyword evidence="3" id="KW-1185">Reference proteome</keyword>
<keyword evidence="1" id="KW-0812">Transmembrane</keyword>
<proteinExistence type="predicted"/>
<gene>
    <name evidence="2" type="ORF">BJX68DRAFT_234718</name>
</gene>
<protein>
    <submittedName>
        <fullName evidence="2">Uncharacterized protein</fullName>
    </submittedName>
</protein>